<evidence type="ECO:0000256" key="1">
    <source>
        <dbReference type="SAM" id="MobiDB-lite"/>
    </source>
</evidence>
<reference evidence="2 3" key="1">
    <citation type="journal article" date="2015" name="Genome Biol.">
        <title>Comparative genomics of Steinernema reveals deeply conserved gene regulatory networks.</title>
        <authorList>
            <person name="Dillman A.R."/>
            <person name="Macchietto M."/>
            <person name="Porter C.F."/>
            <person name="Rogers A."/>
            <person name="Williams B."/>
            <person name="Antoshechkin I."/>
            <person name="Lee M.M."/>
            <person name="Goodwin Z."/>
            <person name="Lu X."/>
            <person name="Lewis E.E."/>
            <person name="Goodrich-Blair H."/>
            <person name="Stock S.P."/>
            <person name="Adams B.J."/>
            <person name="Sternberg P.W."/>
            <person name="Mortazavi A."/>
        </authorList>
    </citation>
    <scope>NUCLEOTIDE SEQUENCE [LARGE SCALE GENOMIC DNA]</scope>
    <source>
        <strain evidence="2 3">ALL</strain>
    </source>
</reference>
<feature type="compositionally biased region" description="Polar residues" evidence="1">
    <location>
        <begin position="42"/>
        <end position="51"/>
    </location>
</feature>
<gene>
    <name evidence="2" type="ORF">L596_014289</name>
</gene>
<dbReference type="Proteomes" id="UP000298663">
    <property type="component" value="Unassembled WGS sequence"/>
</dbReference>
<accession>A0A4U5NCL0</accession>
<dbReference type="OrthoDB" id="5859464at2759"/>
<reference evidence="2 3" key="2">
    <citation type="journal article" date="2019" name="G3 (Bethesda)">
        <title>Hybrid Assembly of the Genome of the Entomopathogenic Nematode Steinernema carpocapsae Identifies the X-Chromosome.</title>
        <authorList>
            <person name="Serra L."/>
            <person name="Macchietto M."/>
            <person name="Macias-Munoz A."/>
            <person name="McGill C.J."/>
            <person name="Rodriguez I.M."/>
            <person name="Rodriguez B."/>
            <person name="Murad R."/>
            <person name="Mortazavi A."/>
        </authorList>
    </citation>
    <scope>NUCLEOTIDE SEQUENCE [LARGE SCALE GENOMIC DNA]</scope>
    <source>
        <strain evidence="2 3">ALL</strain>
    </source>
</reference>
<organism evidence="2 3">
    <name type="scientific">Steinernema carpocapsae</name>
    <name type="common">Entomopathogenic nematode</name>
    <dbReference type="NCBI Taxonomy" id="34508"/>
    <lineage>
        <taxon>Eukaryota</taxon>
        <taxon>Metazoa</taxon>
        <taxon>Ecdysozoa</taxon>
        <taxon>Nematoda</taxon>
        <taxon>Chromadorea</taxon>
        <taxon>Rhabditida</taxon>
        <taxon>Tylenchina</taxon>
        <taxon>Panagrolaimomorpha</taxon>
        <taxon>Strongyloidoidea</taxon>
        <taxon>Steinernematidae</taxon>
        <taxon>Steinernema</taxon>
    </lineage>
</organism>
<proteinExistence type="predicted"/>
<feature type="region of interest" description="Disordered" evidence="1">
    <location>
        <begin position="1"/>
        <end position="84"/>
    </location>
</feature>
<comment type="caution">
    <text evidence="2">The sequence shown here is derived from an EMBL/GenBank/DDBJ whole genome shotgun (WGS) entry which is preliminary data.</text>
</comment>
<dbReference type="AlphaFoldDB" id="A0A4U5NCL0"/>
<sequence length="134" mass="13755">MAAAGSGGTPSTLHELGGSGGRPSSAAGNEVPASKRHRPSVVSISMNSVLKSSLAPGATGATRRCSQQMLDRSSLRSGEASRRASNLLHRKSVGIVGSSEILGGSLGERTSSKITLDEELYDILYAFGLVPFSP</sequence>
<evidence type="ECO:0000313" key="2">
    <source>
        <dbReference type="EMBL" id="TKR80171.1"/>
    </source>
</evidence>
<name>A0A4U5NCL0_STECR</name>
<evidence type="ECO:0000313" key="3">
    <source>
        <dbReference type="Proteomes" id="UP000298663"/>
    </source>
</evidence>
<keyword evidence="3" id="KW-1185">Reference proteome</keyword>
<dbReference type="EMBL" id="AZBU02000004">
    <property type="protein sequence ID" value="TKR80171.1"/>
    <property type="molecule type" value="Genomic_DNA"/>
</dbReference>
<protein>
    <submittedName>
        <fullName evidence="2">Uncharacterized protein</fullName>
    </submittedName>
</protein>